<evidence type="ECO:0000313" key="4">
    <source>
        <dbReference type="Proteomes" id="UP001527866"/>
    </source>
</evidence>
<keyword evidence="2" id="KW-1133">Transmembrane helix</keyword>
<keyword evidence="2" id="KW-0812">Transmembrane</keyword>
<reference evidence="3 4" key="1">
    <citation type="submission" date="2023-01" db="EMBL/GenBank/DDBJ databases">
        <title>Draft genome sequence of Nocardiopsis sp. RSe5-2 isolated from halophytes.</title>
        <authorList>
            <person name="Duangmal K."/>
            <person name="Chantavorakit T."/>
        </authorList>
    </citation>
    <scope>NUCLEOTIDE SEQUENCE [LARGE SCALE GENOMIC DNA]</scope>
    <source>
        <strain evidence="3 4">RSe5-2</strain>
    </source>
</reference>
<feature type="compositionally biased region" description="Basic and acidic residues" evidence="1">
    <location>
        <begin position="148"/>
        <end position="209"/>
    </location>
</feature>
<keyword evidence="4" id="KW-1185">Reference proteome</keyword>
<protein>
    <submittedName>
        <fullName evidence="3">Uncharacterized protein</fullName>
    </submittedName>
</protein>
<dbReference type="Proteomes" id="UP001527866">
    <property type="component" value="Unassembled WGS sequence"/>
</dbReference>
<name>A0ABT4U6U7_9ACTN</name>
<evidence type="ECO:0000256" key="2">
    <source>
        <dbReference type="SAM" id="Phobius"/>
    </source>
</evidence>
<feature type="region of interest" description="Disordered" evidence="1">
    <location>
        <begin position="17"/>
        <end position="44"/>
    </location>
</feature>
<dbReference type="EMBL" id="JAQFWQ010000056">
    <property type="protein sequence ID" value="MDA2812677.1"/>
    <property type="molecule type" value="Genomic_DNA"/>
</dbReference>
<evidence type="ECO:0000313" key="3">
    <source>
        <dbReference type="EMBL" id="MDA2812677.1"/>
    </source>
</evidence>
<organism evidence="3 4">
    <name type="scientific">Nocardiopsis endophytica</name>
    <dbReference type="NCBI Taxonomy" id="3018445"/>
    <lineage>
        <taxon>Bacteria</taxon>
        <taxon>Bacillati</taxon>
        <taxon>Actinomycetota</taxon>
        <taxon>Actinomycetes</taxon>
        <taxon>Streptosporangiales</taxon>
        <taxon>Nocardiopsidaceae</taxon>
        <taxon>Nocardiopsis</taxon>
    </lineage>
</organism>
<accession>A0ABT4U6U7</accession>
<gene>
    <name evidence="3" type="ORF">O4J56_18680</name>
</gene>
<comment type="caution">
    <text evidence="3">The sequence shown here is derived from an EMBL/GenBank/DDBJ whole genome shotgun (WGS) entry which is preliminary data.</text>
</comment>
<evidence type="ECO:0000256" key="1">
    <source>
        <dbReference type="SAM" id="MobiDB-lite"/>
    </source>
</evidence>
<proteinExistence type="predicted"/>
<sequence>MSSDSPIQYGKVKASYFWDDGSGINGDTGAPASGEPMQKGLAASPSWPLGTEGYVLHDGKKAEFFIGDRGPGDPAEGCNVLLDLDGKTFAELTGESWNDSSYTVSGGNGHIDVEYVITKWGDGNGTEGAPRPMSGSTVCDSAVSSIPDDLRSDEEKKADEQKKKEEEAKKKEEEAQKKKEEQKKQEEAQKKAEAEAAKKKAEQTDKELAAHSQGDSGGGSATGTEAQTAANSMNGFTLAGADLPLAAGALTLAVLPALLIALFFARRPAASYASEGSGLLSRAASRLPESWVAKATDMGTRVKESSAYAKAADLAAKAGTAAGAARDGVVERLRSKGRHGA</sequence>
<feature type="compositionally biased region" description="Polar residues" evidence="1">
    <location>
        <begin position="134"/>
        <end position="144"/>
    </location>
</feature>
<feature type="transmembrane region" description="Helical" evidence="2">
    <location>
        <begin position="243"/>
        <end position="265"/>
    </location>
</feature>
<keyword evidence="2" id="KW-0472">Membrane</keyword>
<dbReference type="RefSeq" id="WP_270687313.1">
    <property type="nucleotide sequence ID" value="NZ_JAQFWQ010000056.1"/>
</dbReference>
<feature type="region of interest" description="Disordered" evidence="1">
    <location>
        <begin position="124"/>
        <end position="225"/>
    </location>
</feature>